<organism evidence="1">
    <name type="scientific">marine sediment metagenome</name>
    <dbReference type="NCBI Taxonomy" id="412755"/>
    <lineage>
        <taxon>unclassified sequences</taxon>
        <taxon>metagenomes</taxon>
        <taxon>ecological metagenomes</taxon>
    </lineage>
</organism>
<comment type="caution">
    <text evidence="1">The sequence shown here is derived from an EMBL/GenBank/DDBJ whole genome shotgun (WGS) entry which is preliminary data.</text>
</comment>
<evidence type="ECO:0000313" key="1">
    <source>
        <dbReference type="EMBL" id="KKN06282.1"/>
    </source>
</evidence>
<proteinExistence type="predicted"/>
<sequence length="173" mass="17972">MPYTKTGTGGVTDRFIPHYNGDGQKVLSAICLVETTAKMPMELVQTDSGPGISMITSSWGYKLAFPLVAGASGDLVDVVLAGPCSGMYAHSSAGTAASATAHSTFTKGDVVVMSDTGIIFPGGATWTYPCNIMTTYAASNDLYAAIGIALTSGETATLDFYMVERDWISEAAT</sequence>
<protein>
    <submittedName>
        <fullName evidence="1">Uncharacterized protein</fullName>
    </submittedName>
</protein>
<gene>
    <name evidence="1" type="ORF">LCGC14_1078800</name>
</gene>
<accession>A0A0F9N3J0</accession>
<dbReference type="AlphaFoldDB" id="A0A0F9N3J0"/>
<dbReference type="EMBL" id="LAZR01004707">
    <property type="protein sequence ID" value="KKN06282.1"/>
    <property type="molecule type" value="Genomic_DNA"/>
</dbReference>
<name>A0A0F9N3J0_9ZZZZ</name>
<reference evidence="1" key="1">
    <citation type="journal article" date="2015" name="Nature">
        <title>Complex archaea that bridge the gap between prokaryotes and eukaryotes.</title>
        <authorList>
            <person name="Spang A."/>
            <person name="Saw J.H."/>
            <person name="Jorgensen S.L."/>
            <person name="Zaremba-Niedzwiedzka K."/>
            <person name="Martijn J."/>
            <person name="Lind A.E."/>
            <person name="van Eijk R."/>
            <person name="Schleper C."/>
            <person name="Guy L."/>
            <person name="Ettema T.J."/>
        </authorList>
    </citation>
    <scope>NUCLEOTIDE SEQUENCE</scope>
</reference>